<dbReference type="EMBL" id="JAIWJY010000003">
    <property type="protein sequence ID" value="MDE1206394.1"/>
    <property type="molecule type" value="Genomic_DNA"/>
</dbReference>
<evidence type="ECO:0000313" key="2">
    <source>
        <dbReference type="EMBL" id="MDE1206394.1"/>
    </source>
</evidence>
<dbReference type="InterPro" id="IPR010330">
    <property type="entry name" value="CoiA_nuc"/>
</dbReference>
<proteinExistence type="predicted"/>
<evidence type="ECO:0000313" key="3">
    <source>
        <dbReference type="Proteomes" id="UP001149303"/>
    </source>
</evidence>
<name>A0A9X4ILA3_9FLAO</name>
<protein>
    <recommendedName>
        <fullName evidence="1">Competence protein CoiA nuclease-like domain-containing protein</fullName>
    </recommendedName>
</protein>
<gene>
    <name evidence="2" type="ORF">LCI24_06240</name>
</gene>
<organism evidence="2 3">
    <name type="scientific">Tenacibaculum larymnensis</name>
    <dbReference type="NCBI Taxonomy" id="2878201"/>
    <lineage>
        <taxon>Bacteria</taxon>
        <taxon>Pseudomonadati</taxon>
        <taxon>Bacteroidota</taxon>
        <taxon>Flavobacteriia</taxon>
        <taxon>Flavobacteriales</taxon>
        <taxon>Flavobacteriaceae</taxon>
        <taxon>Tenacibaculum</taxon>
    </lineage>
</organism>
<feature type="domain" description="Competence protein CoiA nuclease-like" evidence="1">
    <location>
        <begin position="83"/>
        <end position="134"/>
    </location>
</feature>
<accession>A0A9X4ILA3</accession>
<reference evidence="2" key="1">
    <citation type="submission" date="2021-09" db="EMBL/GenBank/DDBJ databases">
        <authorList>
            <person name="Smyrli M."/>
        </authorList>
    </citation>
    <scope>NUCLEOTIDE SEQUENCE</scope>
    <source>
        <strain evidence="2">LAR25</strain>
    </source>
</reference>
<sequence>MRYALNKENNKIEVSFSGELAKCGICGSNVKGRKGEQRVKHWYHHEKKTIDCDDWYEPISEWHLKWQNFFPKKNREVTITNNKASHRADILLNNGLVIEIQNSPIKFSEIKKRELFYGKKNLIWILNGKTLVKNSILTEDVFIYIKKLTISIPKTFWLIENYNYKEVVSRVIKCSEIRNLKSGKNRFRIENENTLVFEFLDDEIPDFYLTEVQYKYYIACIYEKLYTQKGLEDFRRKIKIDYDSMYEQVIELRLVKKYWKKFIDKMKYPVFIDNLNGLNENEIFYYSENRKIDKKRFVNKYLKYT</sequence>
<dbReference type="RefSeq" id="WP_274639602.1">
    <property type="nucleotide sequence ID" value="NZ_JAIWJY010000003.1"/>
</dbReference>
<comment type="caution">
    <text evidence="2">The sequence shown here is derived from an EMBL/GenBank/DDBJ whole genome shotgun (WGS) entry which is preliminary data.</text>
</comment>
<dbReference type="Proteomes" id="UP001149303">
    <property type="component" value="Unassembled WGS sequence"/>
</dbReference>
<dbReference type="AlphaFoldDB" id="A0A9X4ILA3"/>
<dbReference type="Pfam" id="PF06054">
    <property type="entry name" value="CoiA_nuc"/>
    <property type="match status" value="1"/>
</dbReference>
<evidence type="ECO:0000259" key="1">
    <source>
        <dbReference type="Pfam" id="PF06054"/>
    </source>
</evidence>
<keyword evidence="3" id="KW-1185">Reference proteome</keyword>